<proteinExistence type="predicted"/>
<evidence type="ECO:0000313" key="3">
    <source>
        <dbReference type="Proteomes" id="UP000308037"/>
    </source>
</evidence>
<organism evidence="2 3">
    <name type="scientific">Natronomonas salsuginis</name>
    <dbReference type="NCBI Taxonomy" id="2217661"/>
    <lineage>
        <taxon>Archaea</taxon>
        <taxon>Methanobacteriati</taxon>
        <taxon>Methanobacteriota</taxon>
        <taxon>Stenosarchaea group</taxon>
        <taxon>Halobacteria</taxon>
        <taxon>Halobacteriales</taxon>
        <taxon>Natronomonadaceae</taxon>
        <taxon>Natronomonas</taxon>
    </lineage>
</organism>
<dbReference type="AlphaFoldDB" id="A0A4U5J9J9"/>
<feature type="transmembrane region" description="Helical" evidence="1">
    <location>
        <begin position="245"/>
        <end position="266"/>
    </location>
</feature>
<dbReference type="Proteomes" id="UP000308037">
    <property type="component" value="Unassembled WGS sequence"/>
</dbReference>
<comment type="caution">
    <text evidence="2">The sequence shown here is derived from an EMBL/GenBank/DDBJ whole genome shotgun (WGS) entry which is preliminary data.</text>
</comment>
<name>A0A4U5J9J9_9EURY</name>
<feature type="transmembrane region" description="Helical" evidence="1">
    <location>
        <begin position="24"/>
        <end position="50"/>
    </location>
</feature>
<feature type="transmembrane region" description="Helical" evidence="1">
    <location>
        <begin position="56"/>
        <end position="76"/>
    </location>
</feature>
<dbReference type="EMBL" id="QKNX01000006">
    <property type="protein sequence ID" value="TKR24826.1"/>
    <property type="molecule type" value="Genomic_DNA"/>
</dbReference>
<evidence type="ECO:0000256" key="1">
    <source>
        <dbReference type="SAM" id="Phobius"/>
    </source>
</evidence>
<keyword evidence="1" id="KW-0812">Transmembrane</keyword>
<dbReference type="RefSeq" id="WP_137277246.1">
    <property type="nucleotide sequence ID" value="NZ_QKNX01000006.1"/>
</dbReference>
<feature type="transmembrane region" description="Helical" evidence="1">
    <location>
        <begin position="96"/>
        <end position="125"/>
    </location>
</feature>
<feature type="transmembrane region" description="Helical" evidence="1">
    <location>
        <begin position="178"/>
        <end position="200"/>
    </location>
</feature>
<protein>
    <submittedName>
        <fullName evidence="2">ABC transporter permease</fullName>
    </submittedName>
</protein>
<feature type="transmembrane region" description="Helical" evidence="1">
    <location>
        <begin position="145"/>
        <end position="171"/>
    </location>
</feature>
<evidence type="ECO:0000313" key="2">
    <source>
        <dbReference type="EMBL" id="TKR24826.1"/>
    </source>
</evidence>
<gene>
    <name evidence="2" type="ORF">DM868_12870</name>
</gene>
<accession>A0A4U5J9J9</accession>
<dbReference type="OrthoDB" id="313530at2157"/>
<reference evidence="2 3" key="1">
    <citation type="submission" date="2019-04" db="EMBL/GenBank/DDBJ databases">
        <title>Natronomonas sp. F20-122 a newhaloarchaeon isolated from a saline saltern of Isla Bacuta, Huelva, Spain.</title>
        <authorList>
            <person name="Duran-Viseras A."/>
            <person name="Sanchez-Porro C."/>
            <person name="Ventosa A."/>
        </authorList>
    </citation>
    <scope>NUCLEOTIDE SEQUENCE [LARGE SCALE GENOMIC DNA]</scope>
    <source>
        <strain evidence="2 3">F20-122</strain>
    </source>
</reference>
<sequence length="298" mass="30468">MSRLDGFGPVAWRELSTVARTRSYLFLSAGLLAVFAGILRAGGGIGGGYVPAAVDLLLPLELLVPLVAVALGYRAFSGDNDDRSVLRTYPVSNASLVSGVFAGRLVGLAGIVGGPLAVVGVAVSLVGGPESRVFAVHRGIDSPVLFVRFIALTICFGAVVLAMTMAAAVVVRTGRAALAAALAILVAVVAGGDLLVLAGVTADSIGDEFLETALAVSPNAAYRGLVLETVVGVATDTGRAIDVTAAIAGLFAWTASSLAVIVIFVGRSESVLSGIRRVVTDHVLEPALRSYEDARRDR</sequence>
<keyword evidence="3" id="KW-1185">Reference proteome</keyword>
<keyword evidence="1" id="KW-1133">Transmembrane helix</keyword>
<keyword evidence="1" id="KW-0472">Membrane</keyword>